<dbReference type="CTD" id="158067"/>
<evidence type="ECO:0000256" key="4">
    <source>
        <dbReference type="ARBA" id="ARBA00022777"/>
    </source>
</evidence>
<proteinExistence type="inferred from homology"/>
<sequence length="435" mass="49909">MDATTAPHRIPPQMPLYGETNHIFELMQNMLEQLLIHQPRDPITFMIDHLQRNNDDVPRIIILGPPASGKTTIAMWLRKHLNSSHLTMENLMAKEHSPLAAAARKHYQATKSVPSTLFIRLMEERLSEEDCVQRGWILDGIPETREQVLAIQTRGIVPRHVIVLSAPDTVLIERNLGKRVDPQTGEIYHTTFDWPPVTEVQNRLVVPAGISEPETARNLLEYHRNIIRILPSYPKILKVISADQPCVDVFYQVCCGQLLKEAVAEKSRFGQEIQPFFEKEIAVPDSIVAKVLGQRLDEHDCVQQGWVLHGFPRDLDQAHLLDHLGQKPNRVFFLNVPLDSVIERLTLRRTDPVTGERYHLMYKPPPTMEIQARLLQHPKDAEERVKFKVDLFYRNSPELEKFYKQAIAVNGDQDPYTVFEHLESGIIHPLPSKAL</sequence>
<keyword evidence="4 5" id="KW-0418">Kinase</keyword>
<accession>A0A7E6DH69</accession>
<dbReference type="AlphaFoldDB" id="A0A7E6DH69"/>
<dbReference type="Gene3D" id="3.40.50.300">
    <property type="entry name" value="P-loop containing nucleotide triphosphate hydrolases"/>
    <property type="match status" value="2"/>
</dbReference>
<name>A0A7E6DH69_9CHIR</name>
<dbReference type="SUPFAM" id="SSF57774">
    <property type="entry name" value="Microbial and mitochondrial ADK, insert 'zinc finger' domain"/>
    <property type="match status" value="2"/>
</dbReference>
<dbReference type="CDD" id="cd01428">
    <property type="entry name" value="ADK"/>
    <property type="match status" value="2"/>
</dbReference>
<evidence type="ECO:0000256" key="5">
    <source>
        <dbReference type="RuleBase" id="RU003330"/>
    </source>
</evidence>
<reference evidence="7" key="1">
    <citation type="submission" date="2025-08" db="UniProtKB">
        <authorList>
            <consortium name="RefSeq"/>
        </authorList>
    </citation>
    <scope>IDENTIFICATION</scope>
    <source>
        <tissue evidence="7">Muscle</tissue>
    </source>
</reference>
<dbReference type="Pfam" id="PF00406">
    <property type="entry name" value="ADK"/>
    <property type="match status" value="2"/>
</dbReference>
<dbReference type="CDD" id="cd22979">
    <property type="entry name" value="DD_AK8"/>
    <property type="match status" value="1"/>
</dbReference>
<dbReference type="PANTHER" id="PTHR23359">
    <property type="entry name" value="NUCLEOTIDE KINASE"/>
    <property type="match status" value="1"/>
</dbReference>
<comment type="similarity">
    <text evidence="1 5">Belongs to the adenylate kinase family.</text>
</comment>
<protein>
    <submittedName>
        <fullName evidence="7">Adenylate kinase 8 isoform X3</fullName>
    </submittedName>
</protein>
<evidence type="ECO:0000313" key="6">
    <source>
        <dbReference type="Proteomes" id="UP000504628"/>
    </source>
</evidence>
<keyword evidence="3" id="KW-0547">Nucleotide-binding</keyword>
<organism evidence="6 7">
    <name type="scientific">Phyllostomus discolor</name>
    <name type="common">pale spear-nosed bat</name>
    <dbReference type="NCBI Taxonomy" id="89673"/>
    <lineage>
        <taxon>Eukaryota</taxon>
        <taxon>Metazoa</taxon>
        <taxon>Chordata</taxon>
        <taxon>Craniata</taxon>
        <taxon>Vertebrata</taxon>
        <taxon>Euteleostomi</taxon>
        <taxon>Mammalia</taxon>
        <taxon>Eutheria</taxon>
        <taxon>Laurasiatheria</taxon>
        <taxon>Chiroptera</taxon>
        <taxon>Yangochiroptera</taxon>
        <taxon>Phyllostomidae</taxon>
        <taxon>Phyllostominae</taxon>
        <taxon>Phyllostomus</taxon>
    </lineage>
</organism>
<dbReference type="SUPFAM" id="SSF52540">
    <property type="entry name" value="P-loop containing nucleoside triphosphate hydrolases"/>
    <property type="match status" value="2"/>
</dbReference>
<evidence type="ECO:0000313" key="7">
    <source>
        <dbReference type="RefSeq" id="XP_035878300.1"/>
    </source>
</evidence>
<dbReference type="InterPro" id="IPR000850">
    <property type="entry name" value="Adenylat/UMP-CMP_kin"/>
</dbReference>
<evidence type="ECO:0000256" key="2">
    <source>
        <dbReference type="ARBA" id="ARBA00022679"/>
    </source>
</evidence>
<dbReference type="GO" id="GO:0005524">
    <property type="term" value="F:ATP binding"/>
    <property type="evidence" value="ECO:0007669"/>
    <property type="project" value="InterPro"/>
</dbReference>
<dbReference type="GeneID" id="114509351"/>
<evidence type="ECO:0000256" key="1">
    <source>
        <dbReference type="ARBA" id="ARBA00007220"/>
    </source>
</evidence>
<dbReference type="GO" id="GO:0004017">
    <property type="term" value="F:AMP kinase activity"/>
    <property type="evidence" value="ECO:0007669"/>
    <property type="project" value="InterPro"/>
</dbReference>
<evidence type="ECO:0000256" key="3">
    <source>
        <dbReference type="ARBA" id="ARBA00022741"/>
    </source>
</evidence>
<dbReference type="PRINTS" id="PR00094">
    <property type="entry name" value="ADENYLTKNASE"/>
</dbReference>
<gene>
    <name evidence="7" type="primary">AK8</name>
</gene>
<keyword evidence="6" id="KW-1185">Reference proteome</keyword>
<dbReference type="RefSeq" id="XP_035878300.1">
    <property type="nucleotide sequence ID" value="XM_036022407.1"/>
</dbReference>
<dbReference type="InterPro" id="IPR027417">
    <property type="entry name" value="P-loop_NTPase"/>
</dbReference>
<dbReference type="Proteomes" id="UP000504628">
    <property type="component" value="Chromosome 3"/>
</dbReference>
<dbReference type="InterPro" id="IPR036193">
    <property type="entry name" value="ADK_active_lid_dom_sf"/>
</dbReference>
<keyword evidence="2 5" id="KW-0808">Transferase</keyword>